<feature type="non-terminal residue" evidence="6">
    <location>
        <position position="208"/>
    </location>
</feature>
<dbReference type="PANTHER" id="PTHR32073">
    <property type="entry name" value="GH11358P"/>
    <property type="match status" value="1"/>
</dbReference>
<evidence type="ECO:0000256" key="2">
    <source>
        <dbReference type="ARBA" id="ARBA00006338"/>
    </source>
</evidence>
<dbReference type="PANTHER" id="PTHR32073:SF7">
    <property type="entry name" value="GH11358P"/>
    <property type="match status" value="1"/>
</dbReference>
<sequence>MQCEELLVAFSQTEGWPFPHYYGSCGRIIVEEYVGKTLAYFENSPWKQRMDIAYQLLQISQMLTENSLEFALYMTDVNMDNFAVRSDGTVLLVDIENIVIVDRLMVQKGKNYSGQLHQSGEFCKDCLSFSYEDLCNHDLSDHNYYAICKGLLVPNSYYSAKGLLHDIPETINMPTNLSALVHECANPSVAFSRFHVVPKILQVMKSLL</sequence>
<name>A0A087TGB0_STEMI</name>
<keyword evidence="4" id="KW-0732">Signal</keyword>
<gene>
    <name evidence="6" type="ORF">X975_22119</name>
</gene>
<dbReference type="InterPro" id="IPR020519">
    <property type="entry name" value="DIPK2A/B"/>
</dbReference>
<dbReference type="Proteomes" id="UP000054359">
    <property type="component" value="Unassembled WGS sequence"/>
</dbReference>
<dbReference type="InterPro" id="IPR022049">
    <property type="entry name" value="FAM69_kinase_dom"/>
</dbReference>
<dbReference type="OrthoDB" id="10035316at2759"/>
<accession>A0A087TGB0</accession>
<feature type="domain" description="FAM69 protein-kinase" evidence="5">
    <location>
        <begin position="6"/>
        <end position="187"/>
    </location>
</feature>
<dbReference type="STRING" id="407821.A0A087TGB0"/>
<evidence type="ECO:0000256" key="3">
    <source>
        <dbReference type="ARBA" id="ARBA00022525"/>
    </source>
</evidence>
<dbReference type="SUPFAM" id="SSF56112">
    <property type="entry name" value="Protein kinase-like (PK-like)"/>
    <property type="match status" value="1"/>
</dbReference>
<reference evidence="6 7" key="1">
    <citation type="submission" date="2013-11" db="EMBL/GenBank/DDBJ databases">
        <title>Genome sequencing of Stegodyphus mimosarum.</title>
        <authorList>
            <person name="Bechsgaard J."/>
        </authorList>
    </citation>
    <scope>NUCLEOTIDE SEQUENCE [LARGE SCALE GENOMIC DNA]</scope>
</reference>
<dbReference type="GO" id="GO:0005576">
    <property type="term" value="C:extracellular region"/>
    <property type="evidence" value="ECO:0007669"/>
    <property type="project" value="UniProtKB-SubCell"/>
</dbReference>
<dbReference type="AlphaFoldDB" id="A0A087TGB0"/>
<protein>
    <recommendedName>
        <fullName evidence="5">FAM69 protein-kinase domain-containing protein</fullName>
    </recommendedName>
</protein>
<evidence type="ECO:0000259" key="5">
    <source>
        <dbReference type="Pfam" id="PF12260"/>
    </source>
</evidence>
<evidence type="ECO:0000256" key="4">
    <source>
        <dbReference type="ARBA" id="ARBA00022729"/>
    </source>
</evidence>
<evidence type="ECO:0000256" key="1">
    <source>
        <dbReference type="ARBA" id="ARBA00004613"/>
    </source>
</evidence>
<comment type="subcellular location">
    <subcellularLocation>
        <location evidence="1">Secreted</location>
    </subcellularLocation>
</comment>
<keyword evidence="7" id="KW-1185">Reference proteome</keyword>
<dbReference type="Pfam" id="PF12260">
    <property type="entry name" value="PIP49_C"/>
    <property type="match status" value="1"/>
</dbReference>
<proteinExistence type="inferred from homology"/>
<comment type="similarity">
    <text evidence="2">Belongs to the DIPK family.</text>
</comment>
<evidence type="ECO:0000313" key="7">
    <source>
        <dbReference type="Proteomes" id="UP000054359"/>
    </source>
</evidence>
<keyword evidence="3" id="KW-0964">Secreted</keyword>
<dbReference type="InterPro" id="IPR011009">
    <property type="entry name" value="Kinase-like_dom_sf"/>
</dbReference>
<evidence type="ECO:0000313" key="6">
    <source>
        <dbReference type="EMBL" id="KFM64149.1"/>
    </source>
</evidence>
<dbReference type="OMA" id="YSICTHI"/>
<dbReference type="EMBL" id="KK115089">
    <property type="protein sequence ID" value="KFM64149.1"/>
    <property type="molecule type" value="Genomic_DNA"/>
</dbReference>
<organism evidence="6 7">
    <name type="scientific">Stegodyphus mimosarum</name>
    <name type="common">African social velvet spider</name>
    <dbReference type="NCBI Taxonomy" id="407821"/>
    <lineage>
        <taxon>Eukaryota</taxon>
        <taxon>Metazoa</taxon>
        <taxon>Ecdysozoa</taxon>
        <taxon>Arthropoda</taxon>
        <taxon>Chelicerata</taxon>
        <taxon>Arachnida</taxon>
        <taxon>Araneae</taxon>
        <taxon>Araneomorphae</taxon>
        <taxon>Entelegynae</taxon>
        <taxon>Eresoidea</taxon>
        <taxon>Eresidae</taxon>
        <taxon>Stegodyphus</taxon>
    </lineage>
</organism>